<name>A0A2R6C591_9ARCH</name>
<sequence>TMATLDLIKYYGGEPANFLDAGGGSSEEEFMQALSILNENPKVRLVFVNILAGITRCDDVARAIVKARSSLGMSKPFVIRLAGTNEEEGRRILAGSGINVFSDMDEAAKKAVEAASKL</sequence>
<evidence type="ECO:0000313" key="3">
    <source>
        <dbReference type="EMBL" id="PSO06063.1"/>
    </source>
</evidence>
<dbReference type="GO" id="GO:0006099">
    <property type="term" value="P:tricarboxylic acid cycle"/>
    <property type="evidence" value="ECO:0007669"/>
    <property type="project" value="TreeGrafter"/>
</dbReference>
<dbReference type="GO" id="GO:0000166">
    <property type="term" value="F:nucleotide binding"/>
    <property type="evidence" value="ECO:0007669"/>
    <property type="project" value="UniProtKB-KW"/>
</dbReference>
<evidence type="ECO:0000256" key="1">
    <source>
        <dbReference type="ARBA" id="ARBA00022741"/>
    </source>
</evidence>
<dbReference type="PANTHER" id="PTHR11815:SF10">
    <property type="entry name" value="SUCCINATE--COA LIGASE [GDP-FORMING] SUBUNIT BETA, MITOCHONDRIAL"/>
    <property type="match status" value="1"/>
</dbReference>
<dbReference type="EMBL" id="NEXF01000612">
    <property type="protein sequence ID" value="PSO06063.1"/>
    <property type="molecule type" value="Genomic_DNA"/>
</dbReference>
<organism evidence="3 4">
    <name type="scientific">Candidatus Marsarchaeota G2 archaeon BE_D</name>
    <dbReference type="NCBI Taxonomy" id="1978158"/>
    <lineage>
        <taxon>Archaea</taxon>
        <taxon>Candidatus Marsarchaeota</taxon>
        <taxon>Candidatus Marsarchaeota group 2</taxon>
    </lineage>
</organism>
<dbReference type="SUPFAM" id="SSF52210">
    <property type="entry name" value="Succinyl-CoA synthetase domains"/>
    <property type="match status" value="1"/>
</dbReference>
<gene>
    <name evidence="3" type="primary">sucC</name>
    <name evidence="3" type="ORF">B9Q04_17985</name>
</gene>
<dbReference type="GO" id="GO:0006104">
    <property type="term" value="P:succinyl-CoA metabolic process"/>
    <property type="evidence" value="ECO:0007669"/>
    <property type="project" value="TreeGrafter"/>
</dbReference>
<evidence type="ECO:0000259" key="2">
    <source>
        <dbReference type="Pfam" id="PF00549"/>
    </source>
</evidence>
<dbReference type="Pfam" id="PF00549">
    <property type="entry name" value="Ligase_CoA"/>
    <property type="match status" value="1"/>
</dbReference>
<dbReference type="InterPro" id="IPR005811">
    <property type="entry name" value="SUCC_ACL_C"/>
</dbReference>
<reference evidence="3 4" key="1">
    <citation type="submission" date="2017-04" db="EMBL/GenBank/DDBJ databases">
        <title>Novel microbial lineages endemic to geothermal iron-oxide mats fill important gaps in the evolutionary history of Archaea.</title>
        <authorList>
            <person name="Jay Z.J."/>
            <person name="Beam J.P."/>
            <person name="Dlakic M."/>
            <person name="Rusch D.B."/>
            <person name="Kozubal M.A."/>
            <person name="Inskeep W.P."/>
        </authorList>
    </citation>
    <scope>NUCLEOTIDE SEQUENCE [LARGE SCALE GENOMIC DNA]</scope>
    <source>
        <strain evidence="3">BE_D</strain>
    </source>
</reference>
<keyword evidence="1" id="KW-0547">Nucleotide-binding</keyword>
<accession>A0A2R6C591</accession>
<protein>
    <submittedName>
        <fullName evidence="3">Succinate--CoA ligase subunit beta</fullName>
    </submittedName>
</protein>
<feature type="domain" description="ATP-citrate synthase/succinyl-CoA ligase C-terminal" evidence="2">
    <location>
        <begin position="1"/>
        <end position="111"/>
    </location>
</feature>
<dbReference type="AlphaFoldDB" id="A0A2R6C591"/>
<dbReference type="PANTHER" id="PTHR11815">
    <property type="entry name" value="SUCCINYL-COA SYNTHETASE BETA CHAIN"/>
    <property type="match status" value="1"/>
</dbReference>
<comment type="caution">
    <text evidence="3">The sequence shown here is derived from an EMBL/GenBank/DDBJ whole genome shotgun (WGS) entry which is preliminary data.</text>
</comment>
<proteinExistence type="predicted"/>
<dbReference type="GO" id="GO:0004775">
    <property type="term" value="F:succinate-CoA ligase (ADP-forming) activity"/>
    <property type="evidence" value="ECO:0007669"/>
    <property type="project" value="TreeGrafter"/>
</dbReference>
<dbReference type="InterPro" id="IPR016102">
    <property type="entry name" value="Succinyl-CoA_synth-like"/>
</dbReference>
<feature type="non-terminal residue" evidence="3">
    <location>
        <position position="1"/>
    </location>
</feature>
<dbReference type="Gene3D" id="3.40.50.261">
    <property type="entry name" value="Succinyl-CoA synthetase domains"/>
    <property type="match status" value="1"/>
</dbReference>
<dbReference type="Proteomes" id="UP000242015">
    <property type="component" value="Unassembled WGS sequence"/>
</dbReference>
<keyword evidence="3" id="KW-0436">Ligase</keyword>
<evidence type="ECO:0000313" key="4">
    <source>
        <dbReference type="Proteomes" id="UP000242015"/>
    </source>
</evidence>
<dbReference type="GO" id="GO:0042709">
    <property type="term" value="C:succinate-CoA ligase complex"/>
    <property type="evidence" value="ECO:0007669"/>
    <property type="project" value="TreeGrafter"/>
</dbReference>